<feature type="domain" description="SPX" evidence="7">
    <location>
        <begin position="1"/>
        <end position="135"/>
    </location>
</feature>
<comment type="subcellular location">
    <subcellularLocation>
        <location evidence="1">Vacuole membrane</location>
        <topology evidence="1">Multi-pass membrane protein</topology>
    </subcellularLocation>
</comment>
<dbReference type="GO" id="GO:0006799">
    <property type="term" value="P:polyphosphate biosynthetic process"/>
    <property type="evidence" value="ECO:0007669"/>
    <property type="project" value="UniProtKB-ARBA"/>
</dbReference>
<reference evidence="8" key="1">
    <citation type="submission" date="2021-02" db="EMBL/GenBank/DDBJ databases">
        <authorList>
            <person name="Dougan E. K."/>
            <person name="Rhodes N."/>
            <person name="Thang M."/>
            <person name="Chan C."/>
        </authorList>
    </citation>
    <scope>NUCLEOTIDE SEQUENCE</scope>
</reference>
<evidence type="ECO:0000313" key="9">
    <source>
        <dbReference type="Proteomes" id="UP000654075"/>
    </source>
</evidence>
<accession>A0A813GPW1</accession>
<evidence type="ECO:0000256" key="1">
    <source>
        <dbReference type="ARBA" id="ARBA00004128"/>
    </source>
</evidence>
<organism evidence="8 9">
    <name type="scientific">Polarella glacialis</name>
    <name type="common">Dinoflagellate</name>
    <dbReference type="NCBI Taxonomy" id="89957"/>
    <lineage>
        <taxon>Eukaryota</taxon>
        <taxon>Sar</taxon>
        <taxon>Alveolata</taxon>
        <taxon>Dinophyceae</taxon>
        <taxon>Suessiales</taxon>
        <taxon>Suessiaceae</taxon>
        <taxon>Polarella</taxon>
    </lineage>
</organism>
<keyword evidence="3" id="KW-0812">Transmembrane</keyword>
<comment type="caution">
    <text evidence="8">The sequence shown here is derived from an EMBL/GenBank/DDBJ whole genome shotgun (WGS) entry which is preliminary data.</text>
</comment>
<keyword evidence="5" id="KW-0472">Membrane</keyword>
<dbReference type="CDD" id="cd14447">
    <property type="entry name" value="SPX"/>
    <property type="match status" value="1"/>
</dbReference>
<feature type="non-terminal residue" evidence="8">
    <location>
        <position position="1"/>
    </location>
</feature>
<name>A0A813GPW1_POLGL</name>
<evidence type="ECO:0000256" key="2">
    <source>
        <dbReference type="ARBA" id="ARBA00022554"/>
    </source>
</evidence>
<feature type="region of interest" description="Disordered" evidence="6">
    <location>
        <begin position="210"/>
        <end position="236"/>
    </location>
</feature>
<dbReference type="AlphaFoldDB" id="A0A813GPW1"/>
<evidence type="ECO:0000256" key="3">
    <source>
        <dbReference type="ARBA" id="ARBA00022692"/>
    </source>
</evidence>
<keyword evidence="2" id="KW-0926">Vacuole</keyword>
<evidence type="ECO:0000256" key="5">
    <source>
        <dbReference type="ARBA" id="ARBA00023136"/>
    </source>
</evidence>
<dbReference type="PROSITE" id="PS51382">
    <property type="entry name" value="SPX"/>
    <property type="match status" value="1"/>
</dbReference>
<dbReference type="InterPro" id="IPR051572">
    <property type="entry name" value="VTC_Complex_Subunit"/>
</dbReference>
<gene>
    <name evidence="8" type="ORF">PGLA1383_LOCUS41970</name>
</gene>
<dbReference type="Proteomes" id="UP000654075">
    <property type="component" value="Unassembled WGS sequence"/>
</dbReference>
<evidence type="ECO:0000313" key="8">
    <source>
        <dbReference type="EMBL" id="CAE8624871.1"/>
    </source>
</evidence>
<dbReference type="OrthoDB" id="2243669at2759"/>
<keyword evidence="4" id="KW-1133">Transmembrane helix</keyword>
<protein>
    <recommendedName>
        <fullName evidence="7">SPX domain-containing protein</fullName>
    </recommendedName>
</protein>
<dbReference type="EMBL" id="CAJNNV010028516">
    <property type="protein sequence ID" value="CAE8624871.1"/>
    <property type="molecule type" value="Genomic_DNA"/>
</dbReference>
<feature type="non-terminal residue" evidence="8">
    <location>
        <position position="255"/>
    </location>
</feature>
<dbReference type="GO" id="GO:0005774">
    <property type="term" value="C:vacuolar membrane"/>
    <property type="evidence" value="ECO:0007669"/>
    <property type="project" value="UniProtKB-SubCell"/>
</dbReference>
<evidence type="ECO:0000256" key="6">
    <source>
        <dbReference type="SAM" id="MobiDB-lite"/>
    </source>
</evidence>
<dbReference type="PANTHER" id="PTHR46140">
    <property type="entry name" value="VACUOLAR TRANSPORTER CHAPERONE 1-RELATED"/>
    <property type="match status" value="1"/>
</dbReference>
<sequence>EIQRQRAEYPRYSNFYLSYKDLKQAIRTFDEAKARLGGEASSSGAAIGEHAFSELLRRQLDKVNNCVELQWEVITGELRARQRANSAVGSQALGKLGQDLVTLERFVRTNFEGFRKITKKYDKHNGTALSSWFMPSVENAAFRQWDFDRPLSQLSKLYAKHRASLRATATAPLIPGATAAVSSSLGSEVFLVPLDKVMAAKVSLAQCLKPSSSTDADGSADQRPSKSRLASSEQLHRSSQAQLMNCVYFDNAACE</sequence>
<proteinExistence type="predicted"/>
<evidence type="ECO:0000259" key="7">
    <source>
        <dbReference type="PROSITE" id="PS51382"/>
    </source>
</evidence>
<evidence type="ECO:0000256" key="4">
    <source>
        <dbReference type="ARBA" id="ARBA00022989"/>
    </source>
</evidence>
<keyword evidence="9" id="KW-1185">Reference proteome</keyword>
<dbReference type="InterPro" id="IPR004331">
    <property type="entry name" value="SPX_dom"/>
</dbReference>
<dbReference type="PANTHER" id="PTHR46140:SF1">
    <property type="entry name" value="VACUOLAR TRANSPORTER CHAPERONE COMPLEX SUBUNIT 4-RELATED"/>
    <property type="match status" value="1"/>
</dbReference>